<comment type="similarity">
    <text evidence="1">Belongs to the peptidase C1 family.</text>
</comment>
<proteinExistence type="inferred from homology"/>
<feature type="region of interest" description="Disordered" evidence="2">
    <location>
        <begin position="677"/>
        <end position="770"/>
    </location>
</feature>
<name>A0A1H1VHU4_9ACTN</name>
<sequence length="1046" mass="111762">MADHSYPQLAEVESEVRRSGQDGSGDAESSSSSTAQPAGRTAAITSTRSTSRPRPRVPDRRRASGPTEPIPALVPDPFNQTQLLPLTAAPLPSFNLVDGTVAIATDPQMPFILFKGYNPDTWFYAPRWGRIARGPDGAPAFLVTKKVRNNPDGSKTTVGGVLSFMVELVVELPGPENLQKWTDLIKTLYNLQPSAGAFNFQPLRLSPGKMNVSGLDMYAREGQVLKNIDVGASSSIGFAIELNPDGADHFAAMLGADPLPFPPQVSIMFDFKYQYLIPQCTIQATGSKKKTYDYFSWNAKARASYFGLVNGSFDYQSVRADLRQAQALDVRVVGTPPAGVDQAKLLDSIFDMFVKMEVGQWIQPDPKPVETAEPGGFFGGVSVSMKDVSLSDSAQFDQTLSFSSINENLHQVSFNFEQQVGALDPRKHLFIEQDDIKLPFKLAIGNCDKVKLIAPSASYTTASGPQNINCQAVGGDEGGLSEGTIQFTYPQRPTSAQISLLVNFVAPFGPGYIYRQTEPVSDTGAAFLFEPDQFVQRTQLFFVMAMEAADLNSKALFKWEWTPPQSGTESRPKLSGYTLVGPDPNGDPNNLPTYDLQFPYHPDDWKGESTPKIQYKIQGLSGQWKNKTAAGTISIGETALAVDWDAAAAIGSGTLNVPAMLTRSAGPDPAYRQRLRSQFGRPGAPRRNDARGPSARAGQGAGGSGGGDAVGHGSNGGRGGEHDGDGDGGGRGDGGGGGGRGGGGGGGAGGDRAGEVPSDRGEPGSFLGYLPERREPDLLARESIAQLRFISAGAAGLATTVAAPSYDLRDVDGYSYITPVKNQLYCGSCVAFGTCAAVEGTLQVRRGDPWLQPDFSEAHLFYCHGANEGRTCGNMVGEPPSPEANGGWWPGGALDAFQSSGVADESDYPYVSPSSPYDATPACALGPDWQGTTTTIDDWQVLDYAEDMKEWISSDTGGPLVAAFSVYQDFLDFFSNNSDPDAIYRRSGAAGQLLGGHCVCVVGYDDAEQCWICKNSWGEYWANGGFFKIGYGEVGIDAYMWGVDIS</sequence>
<evidence type="ECO:0000313" key="4">
    <source>
        <dbReference type="EMBL" id="SDS83659.1"/>
    </source>
</evidence>
<dbReference type="SMART" id="SM00645">
    <property type="entry name" value="Pept_C1"/>
    <property type="match status" value="1"/>
</dbReference>
<dbReference type="SUPFAM" id="SSF54001">
    <property type="entry name" value="Cysteine proteinases"/>
    <property type="match status" value="1"/>
</dbReference>
<dbReference type="AlphaFoldDB" id="A0A1H1VHU4"/>
<dbReference type="OrthoDB" id="5289073at2"/>
<feature type="compositionally biased region" description="Gly residues" evidence="2">
    <location>
        <begin position="699"/>
        <end position="718"/>
    </location>
</feature>
<dbReference type="InterPro" id="IPR038765">
    <property type="entry name" value="Papain-like_cys_pep_sf"/>
</dbReference>
<evidence type="ECO:0000259" key="3">
    <source>
        <dbReference type="SMART" id="SM00645"/>
    </source>
</evidence>
<keyword evidence="4" id="KW-0378">Hydrolase</keyword>
<feature type="domain" description="Peptidase C1A papain C-terminal" evidence="3">
    <location>
        <begin position="802"/>
        <end position="1045"/>
    </location>
</feature>
<keyword evidence="5" id="KW-1185">Reference proteome</keyword>
<dbReference type="EMBL" id="LT629749">
    <property type="protein sequence ID" value="SDS83659.1"/>
    <property type="molecule type" value="Genomic_DNA"/>
</dbReference>
<accession>A0A1H1VHU4</accession>
<organism evidence="4 5">
    <name type="scientific">Friedmanniella luteola</name>
    <dbReference type="NCBI Taxonomy" id="546871"/>
    <lineage>
        <taxon>Bacteria</taxon>
        <taxon>Bacillati</taxon>
        <taxon>Actinomycetota</taxon>
        <taxon>Actinomycetes</taxon>
        <taxon>Propionibacteriales</taxon>
        <taxon>Nocardioidaceae</taxon>
        <taxon>Friedmanniella</taxon>
    </lineage>
</organism>
<dbReference type="Proteomes" id="UP000199092">
    <property type="component" value="Chromosome I"/>
</dbReference>
<evidence type="ECO:0000256" key="2">
    <source>
        <dbReference type="SAM" id="MobiDB-lite"/>
    </source>
</evidence>
<dbReference type="Gene3D" id="3.90.70.10">
    <property type="entry name" value="Cysteine proteinases"/>
    <property type="match status" value="1"/>
</dbReference>
<dbReference type="GO" id="GO:0006508">
    <property type="term" value="P:proteolysis"/>
    <property type="evidence" value="ECO:0007669"/>
    <property type="project" value="UniProtKB-KW"/>
</dbReference>
<feature type="region of interest" description="Disordered" evidence="2">
    <location>
        <begin position="1"/>
        <end position="77"/>
    </location>
</feature>
<keyword evidence="4" id="KW-0645">Protease</keyword>
<dbReference type="PANTHER" id="PTHR12411">
    <property type="entry name" value="CYSTEINE PROTEASE FAMILY C1-RELATED"/>
    <property type="match status" value="1"/>
</dbReference>
<dbReference type="GO" id="GO:0008234">
    <property type="term" value="F:cysteine-type peptidase activity"/>
    <property type="evidence" value="ECO:0007669"/>
    <property type="project" value="InterPro"/>
</dbReference>
<gene>
    <name evidence="4" type="ORF">SAMN04488543_2479</name>
</gene>
<feature type="compositionally biased region" description="Basic and acidic residues" evidence="2">
    <location>
        <begin position="752"/>
        <end position="762"/>
    </location>
</feature>
<reference evidence="4 5" key="1">
    <citation type="submission" date="2016-10" db="EMBL/GenBank/DDBJ databases">
        <authorList>
            <person name="de Groot N.N."/>
        </authorList>
    </citation>
    <scope>NUCLEOTIDE SEQUENCE [LARGE SCALE GENOMIC DNA]</scope>
    <source>
        <strain evidence="4 5">DSM 21741</strain>
    </source>
</reference>
<dbReference type="Pfam" id="PF00112">
    <property type="entry name" value="Peptidase_C1"/>
    <property type="match status" value="1"/>
</dbReference>
<feature type="compositionally biased region" description="Low complexity" evidence="2">
    <location>
        <begin position="24"/>
        <end position="52"/>
    </location>
</feature>
<dbReference type="PROSITE" id="PS00639">
    <property type="entry name" value="THIOL_PROTEASE_HIS"/>
    <property type="match status" value="1"/>
</dbReference>
<dbReference type="InterPro" id="IPR013128">
    <property type="entry name" value="Peptidase_C1A"/>
</dbReference>
<evidence type="ECO:0000313" key="5">
    <source>
        <dbReference type="Proteomes" id="UP000199092"/>
    </source>
</evidence>
<dbReference type="InterPro" id="IPR000668">
    <property type="entry name" value="Peptidase_C1A_C"/>
</dbReference>
<dbReference type="CDD" id="cd02619">
    <property type="entry name" value="Peptidase_C1"/>
    <property type="match status" value="1"/>
</dbReference>
<evidence type="ECO:0000256" key="1">
    <source>
        <dbReference type="ARBA" id="ARBA00008455"/>
    </source>
</evidence>
<feature type="compositionally biased region" description="Gly residues" evidence="2">
    <location>
        <begin position="731"/>
        <end position="751"/>
    </location>
</feature>
<feature type="compositionally biased region" description="Basic and acidic residues" evidence="2">
    <location>
        <begin position="719"/>
        <end position="730"/>
    </location>
</feature>
<dbReference type="InterPro" id="IPR025660">
    <property type="entry name" value="Pept_his_AS"/>
</dbReference>
<dbReference type="RefSeq" id="WP_157720472.1">
    <property type="nucleotide sequence ID" value="NZ_LT629749.1"/>
</dbReference>
<protein>
    <submittedName>
        <fullName evidence="4">Papain family cysteine protease</fullName>
    </submittedName>
</protein>
<dbReference type="STRING" id="546871.SAMN04488543_2479"/>